<dbReference type="HOGENOM" id="CLU_154430_0_0_7"/>
<evidence type="ECO:0000313" key="1">
    <source>
        <dbReference type="EMBL" id="CCO24994.1"/>
    </source>
</evidence>
<evidence type="ECO:0000313" key="2">
    <source>
        <dbReference type="Proteomes" id="UP000010808"/>
    </source>
</evidence>
<dbReference type="OrthoDB" id="5459009at2"/>
<dbReference type="RefSeq" id="WP_015337592.1">
    <property type="nucleotide sequence ID" value="NC_020055.1"/>
</dbReference>
<dbReference type="KEGG" id="dhy:DESAM_22727"/>
<reference evidence="1 2" key="1">
    <citation type="submission" date="2012-10" db="EMBL/GenBank/DDBJ databases">
        <authorList>
            <person name="Genoscope - CEA"/>
        </authorList>
    </citation>
    <scope>NUCLEOTIDE SEQUENCE [LARGE SCALE GENOMIC DNA]</scope>
    <source>
        <strain evidence="2">AM13 / DSM 14728</strain>
    </source>
</reference>
<sequence>MSKNPYEILADWLDVQAQEIRVIEKKAYAALHDDNDEGLYRDFMRSKALRLAALAEDATEFAAALDRRDEESVMERINRFSLSASKSLEFGSVFFMSALLYPDDYNEGDDNDLEIFAATVRDLG</sequence>
<dbReference type="EMBL" id="FO203522">
    <property type="protein sequence ID" value="CCO24994.1"/>
    <property type="molecule type" value="Genomic_DNA"/>
</dbReference>
<protein>
    <submittedName>
        <fullName evidence="1">Uncharacterized protein</fullName>
    </submittedName>
</protein>
<dbReference type="eggNOG" id="ENOG5034414">
    <property type="taxonomic scope" value="Bacteria"/>
</dbReference>
<proteinExistence type="predicted"/>
<dbReference type="STRING" id="1121451.DESAM_22727"/>
<dbReference type="PATRIC" id="fig|1121451.3.peg.2937"/>
<gene>
    <name evidence="1" type="ORF">DESAM_22727</name>
</gene>
<keyword evidence="2" id="KW-1185">Reference proteome</keyword>
<organism evidence="1 2">
    <name type="scientific">Maridesulfovibrio hydrothermalis AM13 = DSM 14728</name>
    <dbReference type="NCBI Taxonomy" id="1121451"/>
    <lineage>
        <taxon>Bacteria</taxon>
        <taxon>Pseudomonadati</taxon>
        <taxon>Thermodesulfobacteriota</taxon>
        <taxon>Desulfovibrionia</taxon>
        <taxon>Desulfovibrionales</taxon>
        <taxon>Desulfovibrionaceae</taxon>
        <taxon>Maridesulfovibrio</taxon>
    </lineage>
</organism>
<dbReference type="AlphaFoldDB" id="L0RE13"/>
<accession>L0RE13</accession>
<name>L0RE13_9BACT</name>
<dbReference type="Proteomes" id="UP000010808">
    <property type="component" value="Chromosome"/>
</dbReference>